<dbReference type="GO" id="GO:0015940">
    <property type="term" value="P:pantothenate biosynthetic process"/>
    <property type="evidence" value="ECO:0007669"/>
    <property type="project" value="InterPro"/>
</dbReference>
<dbReference type="Pfam" id="PF02558">
    <property type="entry name" value="ApbA"/>
    <property type="match status" value="1"/>
</dbReference>
<evidence type="ECO:0000256" key="2">
    <source>
        <dbReference type="ARBA" id="ARBA00013014"/>
    </source>
</evidence>
<dbReference type="InterPro" id="IPR013752">
    <property type="entry name" value="KPA_reductase"/>
</dbReference>
<dbReference type="InterPro" id="IPR050838">
    <property type="entry name" value="Ketopantoate_reductase"/>
</dbReference>
<dbReference type="PANTHER" id="PTHR43765:SF2">
    <property type="entry name" value="2-DEHYDROPANTOATE 2-REDUCTASE"/>
    <property type="match status" value="1"/>
</dbReference>
<evidence type="ECO:0000259" key="6">
    <source>
        <dbReference type="Pfam" id="PF02558"/>
    </source>
</evidence>
<evidence type="ECO:0000256" key="3">
    <source>
        <dbReference type="ARBA" id="ARBA00022857"/>
    </source>
</evidence>
<dbReference type="Gene3D" id="3.40.50.720">
    <property type="entry name" value="NAD(P)-binding Rossmann-like Domain"/>
    <property type="match status" value="1"/>
</dbReference>
<evidence type="ECO:0000313" key="8">
    <source>
        <dbReference type="EMBL" id="CUS41744.1"/>
    </source>
</evidence>
<evidence type="ECO:0000256" key="1">
    <source>
        <dbReference type="ARBA" id="ARBA00007870"/>
    </source>
</evidence>
<feature type="domain" description="Ketopantoate reductase N-terminal" evidence="6">
    <location>
        <begin position="3"/>
        <end position="151"/>
    </location>
</feature>
<dbReference type="InterPro" id="IPR013328">
    <property type="entry name" value="6PGD_dom2"/>
</dbReference>
<dbReference type="InterPro" id="IPR036291">
    <property type="entry name" value="NAD(P)-bd_dom_sf"/>
</dbReference>
<keyword evidence="3" id="KW-0521">NADP</keyword>
<sequence>MKIVILGAGAIGCYLGAALKAGGLAPTLIARPRVIADIHQAGGLTISDYQEEQWQVGTPDMTDSNEALADADIVLLTVKCLAVEESAQLLHQYCNAGTLVLCLQNGLGSDAVIKRICPTLNIVRGIVGFNVAPLGEGRFHRGTEGAIYCEPNDTIRAALTSAFAKTNIQLLSNSDYEAIVWAKLQLNLNNAINALSGLPLKTELEHAGYRRILSAAMTELLVVAKAKNINLPKLTRLPARWLPPLMNFPDWLFKKLAASMLAIDPQARSSMWEDLHLGRLTEVEYLNGAVVKAASKLGIDTPVNAALCTLIHQVEHHQRHEGLSSSEIEKAIKKEKKKIEQKKGR</sequence>
<evidence type="ECO:0000256" key="4">
    <source>
        <dbReference type="ARBA" id="ARBA00023002"/>
    </source>
</evidence>
<dbReference type="GO" id="GO:0050661">
    <property type="term" value="F:NADP binding"/>
    <property type="evidence" value="ECO:0007669"/>
    <property type="project" value="TreeGrafter"/>
</dbReference>
<dbReference type="AlphaFoldDB" id="A0A160TEX7"/>
<dbReference type="GO" id="GO:0008677">
    <property type="term" value="F:2-dehydropantoate 2-reductase activity"/>
    <property type="evidence" value="ECO:0007669"/>
    <property type="project" value="UniProtKB-EC"/>
</dbReference>
<gene>
    <name evidence="8" type="ORF">MGWOODY_Tha2263</name>
</gene>
<dbReference type="NCBIfam" id="TIGR00745">
    <property type="entry name" value="apbA_panE"/>
    <property type="match status" value="1"/>
</dbReference>
<protein>
    <recommendedName>
        <fullName evidence="2">2-dehydropantoate 2-reductase</fullName>
        <ecNumber evidence="2">1.1.1.169</ecNumber>
    </recommendedName>
    <alternativeName>
        <fullName evidence="5">Ketopantoate reductase</fullName>
    </alternativeName>
</protein>
<keyword evidence="4 8" id="KW-0560">Oxidoreductase</keyword>
<organism evidence="8">
    <name type="scientific">hydrothermal vent metagenome</name>
    <dbReference type="NCBI Taxonomy" id="652676"/>
    <lineage>
        <taxon>unclassified sequences</taxon>
        <taxon>metagenomes</taxon>
        <taxon>ecological metagenomes</taxon>
    </lineage>
</organism>
<dbReference type="Gene3D" id="1.10.1040.10">
    <property type="entry name" value="N-(1-d-carboxylethyl)-l-norvaline Dehydrogenase, domain 2"/>
    <property type="match status" value="1"/>
</dbReference>
<proteinExistence type="inferred from homology"/>
<dbReference type="InterPro" id="IPR008927">
    <property type="entry name" value="6-PGluconate_DH-like_C_sf"/>
</dbReference>
<dbReference type="EMBL" id="CZQC01000050">
    <property type="protein sequence ID" value="CUS41744.1"/>
    <property type="molecule type" value="Genomic_DNA"/>
</dbReference>
<evidence type="ECO:0000256" key="5">
    <source>
        <dbReference type="ARBA" id="ARBA00032024"/>
    </source>
</evidence>
<evidence type="ECO:0000259" key="7">
    <source>
        <dbReference type="Pfam" id="PF08546"/>
    </source>
</evidence>
<dbReference type="Pfam" id="PF08546">
    <property type="entry name" value="ApbA_C"/>
    <property type="match status" value="1"/>
</dbReference>
<name>A0A160TEX7_9ZZZZ</name>
<dbReference type="SUPFAM" id="SSF51735">
    <property type="entry name" value="NAD(P)-binding Rossmann-fold domains"/>
    <property type="match status" value="1"/>
</dbReference>
<dbReference type="InterPro" id="IPR013332">
    <property type="entry name" value="KPR_N"/>
</dbReference>
<dbReference type="SUPFAM" id="SSF48179">
    <property type="entry name" value="6-phosphogluconate dehydrogenase C-terminal domain-like"/>
    <property type="match status" value="1"/>
</dbReference>
<dbReference type="EC" id="1.1.1.169" evidence="2"/>
<dbReference type="InterPro" id="IPR003710">
    <property type="entry name" value="ApbA"/>
</dbReference>
<dbReference type="PANTHER" id="PTHR43765">
    <property type="entry name" value="2-DEHYDROPANTOATE 2-REDUCTASE-RELATED"/>
    <property type="match status" value="1"/>
</dbReference>
<comment type="similarity">
    <text evidence="1">Belongs to the ketopantoate reductase family.</text>
</comment>
<reference evidence="8" key="1">
    <citation type="submission" date="2015-10" db="EMBL/GenBank/DDBJ databases">
        <authorList>
            <person name="Gilbert D.G."/>
        </authorList>
    </citation>
    <scope>NUCLEOTIDE SEQUENCE</scope>
</reference>
<accession>A0A160TEX7</accession>
<feature type="domain" description="Ketopantoate reductase C-terminal" evidence="7">
    <location>
        <begin position="176"/>
        <end position="315"/>
    </location>
</feature>
<dbReference type="GO" id="GO:0005737">
    <property type="term" value="C:cytoplasm"/>
    <property type="evidence" value="ECO:0007669"/>
    <property type="project" value="TreeGrafter"/>
</dbReference>